<dbReference type="Pfam" id="PF03354">
    <property type="entry name" value="TerL_ATPase"/>
    <property type="match status" value="1"/>
</dbReference>
<dbReference type="Pfam" id="PF20441">
    <property type="entry name" value="TerL_nuclease"/>
    <property type="match status" value="1"/>
</dbReference>
<accession>A0A1S8NYK4</accession>
<organism evidence="3 4">
    <name type="scientific">Clostridium beijerinckii</name>
    <name type="common">Clostridium MP</name>
    <dbReference type="NCBI Taxonomy" id="1520"/>
    <lineage>
        <taxon>Bacteria</taxon>
        <taxon>Bacillati</taxon>
        <taxon>Bacillota</taxon>
        <taxon>Clostridia</taxon>
        <taxon>Eubacteriales</taxon>
        <taxon>Clostridiaceae</taxon>
        <taxon>Clostridium</taxon>
    </lineage>
</organism>
<evidence type="ECO:0000313" key="4">
    <source>
        <dbReference type="Proteomes" id="UP000587880"/>
    </source>
</evidence>
<dbReference type="PANTHER" id="PTHR41287:SF1">
    <property type="entry name" value="PROTEIN YMFN"/>
    <property type="match status" value="1"/>
</dbReference>
<reference evidence="3 4" key="1">
    <citation type="submission" date="2020-04" db="EMBL/GenBank/DDBJ databases">
        <authorList>
            <person name="Hitch T.C.A."/>
            <person name="Wylensek D."/>
            <person name="Clavel T."/>
        </authorList>
    </citation>
    <scope>NUCLEOTIDE SEQUENCE [LARGE SCALE GENOMIC DNA]</scope>
    <source>
        <strain evidence="3 4">WB01_NA02</strain>
    </source>
</reference>
<feature type="domain" description="Terminase large subunit-like endonuclease" evidence="2">
    <location>
        <begin position="269"/>
        <end position="555"/>
    </location>
</feature>
<dbReference type="PANTHER" id="PTHR41287">
    <property type="match status" value="1"/>
</dbReference>
<gene>
    <name evidence="3" type="ORF">HF849_17630</name>
</gene>
<dbReference type="RefSeq" id="WP_077869354.1">
    <property type="nucleotide sequence ID" value="NZ_BKAK01000085.1"/>
</dbReference>
<dbReference type="Gene3D" id="3.40.50.300">
    <property type="entry name" value="P-loop containing nucleotide triphosphate hydrolases"/>
    <property type="match status" value="1"/>
</dbReference>
<dbReference type="AlphaFoldDB" id="A0A1S8NYK4"/>
<dbReference type="EMBL" id="JABAGD010000036">
    <property type="protein sequence ID" value="NMF06539.1"/>
    <property type="molecule type" value="Genomic_DNA"/>
</dbReference>
<proteinExistence type="predicted"/>
<dbReference type="GO" id="GO:0004519">
    <property type="term" value="F:endonuclease activity"/>
    <property type="evidence" value="ECO:0007669"/>
    <property type="project" value="InterPro"/>
</dbReference>
<dbReference type="Proteomes" id="UP000587880">
    <property type="component" value="Unassembled WGS sequence"/>
</dbReference>
<dbReference type="InterPro" id="IPR027417">
    <property type="entry name" value="P-loop_NTPase"/>
</dbReference>
<dbReference type="InterPro" id="IPR046461">
    <property type="entry name" value="TerL_ATPase"/>
</dbReference>
<comment type="caution">
    <text evidence="3">The sequence shown here is derived from an EMBL/GenBank/DDBJ whole genome shotgun (WGS) entry which is preliminary data.</text>
</comment>
<dbReference type="InterPro" id="IPR046462">
    <property type="entry name" value="TerL_nuclease"/>
</dbReference>
<feature type="domain" description="Terminase large subunit-like ATPase" evidence="1">
    <location>
        <begin position="84"/>
        <end position="262"/>
    </location>
</feature>
<evidence type="ECO:0000259" key="1">
    <source>
        <dbReference type="Pfam" id="PF03354"/>
    </source>
</evidence>
<name>A0A1S8NYK4_CLOBE</name>
<evidence type="ECO:0000313" key="3">
    <source>
        <dbReference type="EMBL" id="NMF06539.1"/>
    </source>
</evidence>
<dbReference type="GeneID" id="66347939"/>
<dbReference type="InterPro" id="IPR005021">
    <property type="entry name" value="Terminase_largesu-like"/>
</dbReference>
<sequence>MIQYTNYNLVMEYANSIVEKRKIACKEQIQACNRFLNDLKNPAYEFNPKDAEFVIGIIEKTFVHAQGEKLDGTPLRGTPFLLEPFHKFQVYNLLGFYHKGTKIRRFKEAFIFIPRKNIKTSFAAALAWALGLLERKSGSKVYITAAALKQSLESFNFINFNLEAMGEKQNFRVIDNNQEHSIQGDLGDGGIFIQALAANPDRQDSLNCNIAIADEIHAYKTPKQYNIIKEAMKAYTNKLMIGITTAGDNMNSFCYQRLMYCKKVLDGTVKDEAYFIFICKADEDETGEVDYTNPIQHEKANPAYGVSIRPDDILNDALQAQNDPQQRKDFLAKSMNIYTSAMKAYFNLDEFRNSDNKYEWTLKQLAKLPITWYGGADLSKLHDLTATALYGEYQGIDIIIPHAWFPIVAAHKKADEDGIPLFGWKDDGWLDMCNNPVVNYADIVNWFVKMRKMGFKIKQVGHDRKFCREYFVGMKKAGFNIIDQPQYFYKKSEGFRRIEAKAKEGKLYYLHADPFEYCLQNVRAIEKTDDMIQYEKVMPEQRIDVFDAAVFACVRKLEDIEKSNSASTWLKG</sequence>
<evidence type="ECO:0000259" key="2">
    <source>
        <dbReference type="Pfam" id="PF20441"/>
    </source>
</evidence>
<protein>
    <submittedName>
        <fullName evidence="3">Terminase large subunit</fullName>
    </submittedName>
</protein>